<evidence type="ECO:0000313" key="13">
    <source>
        <dbReference type="Proteomes" id="UP000887577"/>
    </source>
</evidence>
<feature type="domain" description="PHD-type" evidence="12">
    <location>
        <begin position="364"/>
        <end position="420"/>
    </location>
</feature>
<comment type="subcellular location">
    <subcellularLocation>
        <location evidence="1">Nucleus</location>
    </subcellularLocation>
</comment>
<proteinExistence type="predicted"/>
<feature type="domain" description="PHD-type" evidence="12">
    <location>
        <begin position="417"/>
        <end position="465"/>
    </location>
</feature>
<keyword evidence="4 9" id="KW-0863">Zinc-finger</keyword>
<feature type="coiled-coil region" evidence="10">
    <location>
        <begin position="189"/>
        <end position="216"/>
    </location>
</feature>
<keyword evidence="10" id="KW-0175">Coiled coil</keyword>
<protein>
    <submittedName>
        <fullName evidence="14">PHD-type domain-containing protein</fullName>
    </submittedName>
</protein>
<evidence type="ECO:0000256" key="6">
    <source>
        <dbReference type="ARBA" id="ARBA00023015"/>
    </source>
</evidence>
<feature type="compositionally biased region" description="Polar residues" evidence="11">
    <location>
        <begin position="19"/>
        <end position="32"/>
    </location>
</feature>
<dbReference type="SUPFAM" id="SSF57903">
    <property type="entry name" value="FYVE/PHD zinc finger"/>
    <property type="match status" value="2"/>
</dbReference>
<evidence type="ECO:0000256" key="4">
    <source>
        <dbReference type="ARBA" id="ARBA00022771"/>
    </source>
</evidence>
<name>A0A914YML7_9BILA</name>
<dbReference type="Proteomes" id="UP000887577">
    <property type="component" value="Unplaced"/>
</dbReference>
<dbReference type="CDD" id="cd15529">
    <property type="entry name" value="PHD2_PHF10"/>
    <property type="match status" value="1"/>
</dbReference>
<keyword evidence="7" id="KW-0804">Transcription</keyword>
<dbReference type="Pfam" id="PF00628">
    <property type="entry name" value="PHD"/>
    <property type="match status" value="2"/>
</dbReference>
<dbReference type="PANTHER" id="PTHR45888:SF4">
    <property type="entry name" value="PHD FINGER PROTEIN 10"/>
    <property type="match status" value="1"/>
</dbReference>
<evidence type="ECO:0000259" key="12">
    <source>
        <dbReference type="PROSITE" id="PS50016"/>
    </source>
</evidence>
<feature type="region of interest" description="Disordered" evidence="11">
    <location>
        <begin position="19"/>
        <end position="78"/>
    </location>
</feature>
<dbReference type="GO" id="GO:0008270">
    <property type="term" value="F:zinc ion binding"/>
    <property type="evidence" value="ECO:0007669"/>
    <property type="project" value="UniProtKB-KW"/>
</dbReference>
<evidence type="ECO:0000256" key="10">
    <source>
        <dbReference type="SAM" id="Coils"/>
    </source>
</evidence>
<keyword evidence="13" id="KW-1185">Reference proteome</keyword>
<dbReference type="InterPro" id="IPR011011">
    <property type="entry name" value="Znf_FYVE_PHD"/>
</dbReference>
<organism evidence="13 14">
    <name type="scientific">Panagrolaimus superbus</name>
    <dbReference type="NCBI Taxonomy" id="310955"/>
    <lineage>
        <taxon>Eukaryota</taxon>
        <taxon>Metazoa</taxon>
        <taxon>Ecdysozoa</taxon>
        <taxon>Nematoda</taxon>
        <taxon>Chromadorea</taxon>
        <taxon>Rhabditida</taxon>
        <taxon>Tylenchina</taxon>
        <taxon>Panagrolaimomorpha</taxon>
        <taxon>Panagrolaimoidea</taxon>
        <taxon>Panagrolaimidae</taxon>
        <taxon>Panagrolaimus</taxon>
    </lineage>
</organism>
<reference evidence="14" key="1">
    <citation type="submission" date="2022-11" db="UniProtKB">
        <authorList>
            <consortium name="WormBaseParasite"/>
        </authorList>
    </citation>
    <scope>IDENTIFICATION</scope>
</reference>
<evidence type="ECO:0000256" key="5">
    <source>
        <dbReference type="ARBA" id="ARBA00022833"/>
    </source>
</evidence>
<evidence type="ECO:0000256" key="1">
    <source>
        <dbReference type="ARBA" id="ARBA00004123"/>
    </source>
</evidence>
<keyword evidence="5" id="KW-0862">Zinc</keyword>
<dbReference type="Gene3D" id="3.30.40.10">
    <property type="entry name" value="Zinc/RING finger domain, C3HC4 (zinc finger)"/>
    <property type="match status" value="1"/>
</dbReference>
<evidence type="ECO:0000256" key="2">
    <source>
        <dbReference type="ARBA" id="ARBA00022723"/>
    </source>
</evidence>
<evidence type="ECO:0000256" key="8">
    <source>
        <dbReference type="ARBA" id="ARBA00023242"/>
    </source>
</evidence>
<keyword evidence="3" id="KW-0677">Repeat</keyword>
<keyword evidence="6" id="KW-0805">Transcription regulation</keyword>
<evidence type="ECO:0000256" key="11">
    <source>
        <dbReference type="SAM" id="MobiDB-lite"/>
    </source>
</evidence>
<evidence type="ECO:0000256" key="9">
    <source>
        <dbReference type="PROSITE-ProRule" id="PRU00146"/>
    </source>
</evidence>
<sequence>MDIIQFEEEEVEVVNDTPLINPTTENDTTTIQDFHPSVDEEDGTQMSSMIELDDENTQGSVQSSTGESSRKSQKSWGTRPLPAEVLHVEIHPSQIIEYEWPLKSGQKYFIQEQIAQLLGVTSFKRKFPELSRRSLAADERKYLVEELKLADSMPLHLMNCMTVLESSEVHQLMSSQYAEIYSEYQKSIADKIRNNLLEKQRQLDALANDKDKLAELRLAALKNCSNYNKDFNEQRKGKSFFEQHTQLIMVPQNRFYKLKPEYTRPCPYPVALIDGQRTNVYKRYTPEELKKFPLNTVIENDDLFPPLLRGRSPPPVVISDIEIQKMNDAKEKAPIFRQNSHATLEPPSPKTPKAVSSRRQSAFLTSCSVCKKTTTAASKQPVIQCVTCLNFMHPECLEMSSSMVQVVRQYSWSCIDCKKCTECMKPDNEDAMMCCDRCDRGYHTFCLGLKNPPTGTWICDKFCST</sequence>
<dbReference type="SMART" id="SM00249">
    <property type="entry name" value="PHD"/>
    <property type="match status" value="2"/>
</dbReference>
<keyword evidence="2" id="KW-0479">Metal-binding</keyword>
<evidence type="ECO:0000256" key="7">
    <source>
        <dbReference type="ARBA" id="ARBA00023163"/>
    </source>
</evidence>
<accession>A0A914YML7</accession>
<dbReference type="InterPro" id="IPR001965">
    <property type="entry name" value="Znf_PHD"/>
</dbReference>
<dbReference type="CDD" id="cd21085">
    <property type="entry name" value="WH_NTD_PHF10"/>
    <property type="match status" value="1"/>
</dbReference>
<dbReference type="WBParaSite" id="PSU_v2.g20630.t1">
    <property type="protein sequence ID" value="PSU_v2.g20630.t1"/>
    <property type="gene ID" value="PSU_v2.g20630"/>
</dbReference>
<dbReference type="GO" id="GO:0005634">
    <property type="term" value="C:nucleus"/>
    <property type="evidence" value="ECO:0007669"/>
    <property type="project" value="UniProtKB-SubCell"/>
</dbReference>
<keyword evidence="8" id="KW-0539">Nucleus</keyword>
<evidence type="ECO:0000256" key="3">
    <source>
        <dbReference type="ARBA" id="ARBA00022737"/>
    </source>
</evidence>
<evidence type="ECO:0000313" key="14">
    <source>
        <dbReference type="WBParaSite" id="PSU_v2.g20630.t1"/>
    </source>
</evidence>
<dbReference type="InterPro" id="IPR013083">
    <property type="entry name" value="Znf_RING/FYVE/PHD"/>
</dbReference>
<feature type="compositionally biased region" description="Polar residues" evidence="11">
    <location>
        <begin position="57"/>
        <end position="67"/>
    </location>
</feature>
<dbReference type="PROSITE" id="PS50016">
    <property type="entry name" value="ZF_PHD_2"/>
    <property type="match status" value="2"/>
</dbReference>
<dbReference type="AlphaFoldDB" id="A0A914YML7"/>
<dbReference type="PANTHER" id="PTHR45888">
    <property type="entry name" value="HL01030P-RELATED"/>
    <property type="match status" value="1"/>
</dbReference>
<dbReference type="InterPro" id="IPR019787">
    <property type="entry name" value="Znf_PHD-finger"/>
</dbReference>